<reference evidence="1 2" key="1">
    <citation type="submission" date="2014-04" db="EMBL/GenBank/DDBJ databases">
        <title>Evolutionary Origins and Diversification of the Mycorrhizal Mutualists.</title>
        <authorList>
            <consortium name="DOE Joint Genome Institute"/>
            <consortium name="Mycorrhizal Genomics Consortium"/>
            <person name="Kohler A."/>
            <person name="Kuo A."/>
            <person name="Nagy L.G."/>
            <person name="Floudas D."/>
            <person name="Copeland A."/>
            <person name="Barry K.W."/>
            <person name="Cichocki N."/>
            <person name="Veneault-Fourrey C."/>
            <person name="LaButti K."/>
            <person name="Lindquist E.A."/>
            <person name="Lipzen A."/>
            <person name="Lundell T."/>
            <person name="Morin E."/>
            <person name="Murat C."/>
            <person name="Riley R."/>
            <person name="Ohm R."/>
            <person name="Sun H."/>
            <person name="Tunlid A."/>
            <person name="Henrissat B."/>
            <person name="Grigoriev I.V."/>
            <person name="Hibbett D.S."/>
            <person name="Martin F."/>
        </authorList>
    </citation>
    <scope>NUCLEOTIDE SEQUENCE [LARGE SCALE GENOMIC DNA]</scope>
    <source>
        <strain evidence="1 2">FD-317 M1</strain>
    </source>
</reference>
<dbReference type="AlphaFoldDB" id="A0A0D0C732"/>
<protein>
    <submittedName>
        <fullName evidence="1">Uncharacterized protein</fullName>
    </submittedName>
</protein>
<keyword evidence="2" id="KW-1185">Reference proteome</keyword>
<gene>
    <name evidence="1" type="ORF">GYMLUDRAFT_425502</name>
</gene>
<name>A0A0D0C732_9AGAR</name>
<proteinExistence type="predicted"/>
<accession>A0A0D0C732</accession>
<dbReference type="EMBL" id="KN834762">
    <property type="protein sequence ID" value="KIK63971.1"/>
    <property type="molecule type" value="Genomic_DNA"/>
</dbReference>
<sequence>MNDLHDQANIKTVFIESTSHLPKGSTLKLNKVILHRIQISYLTSRMLEPHLSRGLQVAKLTIVQSHLFREEFGVQRFPGFREIDLFLYLYPPTLCWLHEFTLAHPMLRKITFIDQTKLDHSRDILAFPFLAHFSKILQQQRGLIDNFNIVKLVISRDTLTPNSEDWYVSGLSVVLVESLLPQLFSIIGSSLPKLLVLTLEFKTKHSYHIDELISLLRKLPSLRTLGLRLAFNRLHFGEQKPWMELRSAVPNPAGGRTKVAPGITAEAGMLWYANRIAQSILSIEAFFIHEQASDCRSGYWTANGWFTVQGGSRDVVGTLKDDRRDGWNGHIVI</sequence>
<dbReference type="Proteomes" id="UP000053593">
    <property type="component" value="Unassembled WGS sequence"/>
</dbReference>
<organism evidence="1 2">
    <name type="scientific">Collybiopsis luxurians FD-317 M1</name>
    <dbReference type="NCBI Taxonomy" id="944289"/>
    <lineage>
        <taxon>Eukaryota</taxon>
        <taxon>Fungi</taxon>
        <taxon>Dikarya</taxon>
        <taxon>Basidiomycota</taxon>
        <taxon>Agaricomycotina</taxon>
        <taxon>Agaricomycetes</taxon>
        <taxon>Agaricomycetidae</taxon>
        <taxon>Agaricales</taxon>
        <taxon>Marasmiineae</taxon>
        <taxon>Omphalotaceae</taxon>
        <taxon>Collybiopsis</taxon>
        <taxon>Collybiopsis luxurians</taxon>
    </lineage>
</organism>
<evidence type="ECO:0000313" key="2">
    <source>
        <dbReference type="Proteomes" id="UP000053593"/>
    </source>
</evidence>
<dbReference type="HOGENOM" id="CLU_834341_0_0_1"/>
<dbReference type="OrthoDB" id="3043436at2759"/>
<evidence type="ECO:0000313" key="1">
    <source>
        <dbReference type="EMBL" id="KIK63971.1"/>
    </source>
</evidence>